<dbReference type="PANTHER" id="PTHR30570:SF1">
    <property type="entry name" value="PHOSPHATE-BINDING PROTEIN PSTS"/>
    <property type="match status" value="1"/>
</dbReference>
<sequence>MNGTIRKLTLAGGMAVSMLFPVHSVLAAKTLTWAGCGISKSAFMSEMAEAYRKKTGVEIDFKGGGATKGIRQVAAGEVTIGGTCRHLIESPETFTTVREERRVQLTPVGWDALAVIVHKDNPVDSVTLDQLRDMYLGRITNWKELGGNDAPLELYVRKGKISGVGRTLRELVFNDYDIDFVARHVVDSTGPMERAIPQNPHGVGTTGVSSARKLSGKVKILKLNGKEPSYDNIKKGDYLLYRPLYMVTHMQNSDPEVKKFVDFVLGREGKQVMRSVGTVPYEDAIHLWLTYLEQQNRALAKMHARANTTAATPTKVR</sequence>
<feature type="chain" id="PRO_5008571319" evidence="2">
    <location>
        <begin position="28"/>
        <end position="317"/>
    </location>
</feature>
<evidence type="ECO:0000313" key="4">
    <source>
        <dbReference type="EMBL" id="BAU48240.1"/>
    </source>
</evidence>
<accession>A0A1B4V3W4</accession>
<dbReference type="Proteomes" id="UP000218899">
    <property type="component" value="Chromosome"/>
</dbReference>
<feature type="domain" description="PBP" evidence="3">
    <location>
        <begin position="42"/>
        <end position="268"/>
    </location>
</feature>
<dbReference type="SUPFAM" id="SSF53850">
    <property type="entry name" value="Periplasmic binding protein-like II"/>
    <property type="match status" value="1"/>
</dbReference>
<dbReference type="InterPro" id="IPR024370">
    <property type="entry name" value="PBP_domain"/>
</dbReference>
<evidence type="ECO:0000256" key="2">
    <source>
        <dbReference type="SAM" id="SignalP"/>
    </source>
</evidence>
<dbReference type="PANTHER" id="PTHR30570">
    <property type="entry name" value="PERIPLASMIC PHOSPHATE BINDING COMPONENT OF PHOSPHATE ABC TRANSPORTER"/>
    <property type="match status" value="1"/>
</dbReference>
<proteinExistence type="predicted"/>
<dbReference type="EMBL" id="AP014936">
    <property type="protein sequence ID" value="BAU48240.1"/>
    <property type="molecule type" value="Genomic_DNA"/>
</dbReference>
<dbReference type="RefSeq" id="WP_197703425.1">
    <property type="nucleotide sequence ID" value="NZ_AP014936.1"/>
</dbReference>
<gene>
    <name evidence="4" type="ORF">SVA_1681</name>
</gene>
<organism evidence="4 5">
    <name type="scientific">Sulfurifustis variabilis</name>
    <dbReference type="NCBI Taxonomy" id="1675686"/>
    <lineage>
        <taxon>Bacteria</taxon>
        <taxon>Pseudomonadati</taxon>
        <taxon>Pseudomonadota</taxon>
        <taxon>Gammaproteobacteria</taxon>
        <taxon>Acidiferrobacterales</taxon>
        <taxon>Acidiferrobacteraceae</taxon>
        <taxon>Sulfurifustis</taxon>
    </lineage>
</organism>
<dbReference type="KEGG" id="sva:SVA_1681"/>
<dbReference type="Pfam" id="PF12849">
    <property type="entry name" value="PBP_like_2"/>
    <property type="match status" value="1"/>
</dbReference>
<dbReference type="InterPro" id="IPR050811">
    <property type="entry name" value="Phosphate_ABC_transporter"/>
</dbReference>
<feature type="signal peptide" evidence="2">
    <location>
        <begin position="1"/>
        <end position="27"/>
    </location>
</feature>
<dbReference type="CDD" id="cd13653">
    <property type="entry name" value="PBP2_phosphate_like_1"/>
    <property type="match status" value="1"/>
</dbReference>
<evidence type="ECO:0000259" key="3">
    <source>
        <dbReference type="Pfam" id="PF12849"/>
    </source>
</evidence>
<dbReference type="Gene3D" id="3.40.190.10">
    <property type="entry name" value="Periplasmic binding protein-like II"/>
    <property type="match status" value="2"/>
</dbReference>
<reference evidence="4 5" key="1">
    <citation type="submission" date="2015-08" db="EMBL/GenBank/DDBJ databases">
        <title>Complete genome sequence of Sulfurifustis variabilis.</title>
        <authorList>
            <person name="Miura A."/>
            <person name="Kojima H."/>
            <person name="Fukui M."/>
        </authorList>
    </citation>
    <scope>NUCLEOTIDE SEQUENCE [LARGE SCALE GENOMIC DNA]</scope>
    <source>
        <strain evidence="5">skN76</strain>
    </source>
</reference>
<protein>
    <submittedName>
        <fullName evidence="4">Peptidoglycan-binding protein</fullName>
    </submittedName>
</protein>
<evidence type="ECO:0000256" key="1">
    <source>
        <dbReference type="ARBA" id="ARBA00022729"/>
    </source>
</evidence>
<keyword evidence="1 2" id="KW-0732">Signal</keyword>
<evidence type="ECO:0000313" key="5">
    <source>
        <dbReference type="Proteomes" id="UP000218899"/>
    </source>
</evidence>
<dbReference type="AlphaFoldDB" id="A0A1B4V3W4"/>
<keyword evidence="5" id="KW-1185">Reference proteome</keyword>
<name>A0A1B4V3W4_9GAMM</name>